<dbReference type="InterPro" id="IPR029058">
    <property type="entry name" value="AB_hydrolase_fold"/>
</dbReference>
<dbReference type="EMBL" id="FN649727">
    <property type="protein sequence ID" value="CBJ25549.1"/>
    <property type="molecule type" value="Genomic_DNA"/>
</dbReference>
<feature type="domain" description="Alpha/beta hydrolase fold-5" evidence="2">
    <location>
        <begin position="125"/>
        <end position="295"/>
    </location>
</feature>
<reference evidence="3 4" key="1">
    <citation type="journal article" date="2010" name="Nature">
        <title>The Ectocarpus genome and the independent evolution of multicellularity in brown algae.</title>
        <authorList>
            <person name="Cock J.M."/>
            <person name="Sterck L."/>
            <person name="Rouze P."/>
            <person name="Scornet D."/>
            <person name="Allen A.E."/>
            <person name="Amoutzias G."/>
            <person name="Anthouard V."/>
            <person name="Artiguenave F."/>
            <person name="Aury J.M."/>
            <person name="Badger J.H."/>
            <person name="Beszteri B."/>
            <person name="Billiau K."/>
            <person name="Bonnet E."/>
            <person name="Bothwell J.H."/>
            <person name="Bowler C."/>
            <person name="Boyen C."/>
            <person name="Brownlee C."/>
            <person name="Carrano C.J."/>
            <person name="Charrier B."/>
            <person name="Cho G.Y."/>
            <person name="Coelho S.M."/>
            <person name="Collen J."/>
            <person name="Corre E."/>
            <person name="Da Silva C."/>
            <person name="Delage L."/>
            <person name="Delaroque N."/>
            <person name="Dittami S.M."/>
            <person name="Doulbeau S."/>
            <person name="Elias M."/>
            <person name="Farnham G."/>
            <person name="Gachon C.M."/>
            <person name="Gschloessl B."/>
            <person name="Heesch S."/>
            <person name="Jabbari K."/>
            <person name="Jubin C."/>
            <person name="Kawai H."/>
            <person name="Kimura K."/>
            <person name="Kloareg B."/>
            <person name="Kupper F.C."/>
            <person name="Lang D."/>
            <person name="Le Bail A."/>
            <person name="Leblanc C."/>
            <person name="Lerouge P."/>
            <person name="Lohr M."/>
            <person name="Lopez P.J."/>
            <person name="Martens C."/>
            <person name="Maumus F."/>
            <person name="Michel G."/>
            <person name="Miranda-Saavedra D."/>
            <person name="Morales J."/>
            <person name="Moreau H."/>
            <person name="Motomura T."/>
            <person name="Nagasato C."/>
            <person name="Napoli C.A."/>
            <person name="Nelson D.R."/>
            <person name="Nyvall-Collen P."/>
            <person name="Peters A.F."/>
            <person name="Pommier C."/>
            <person name="Potin P."/>
            <person name="Poulain J."/>
            <person name="Quesneville H."/>
            <person name="Read B."/>
            <person name="Rensing S.A."/>
            <person name="Ritter A."/>
            <person name="Rousvoal S."/>
            <person name="Samanta M."/>
            <person name="Samson G."/>
            <person name="Schroeder D.C."/>
            <person name="Segurens B."/>
            <person name="Strittmatter M."/>
            <person name="Tonon T."/>
            <person name="Tregear J.W."/>
            <person name="Valentin K."/>
            <person name="von Dassow P."/>
            <person name="Yamagishi T."/>
            <person name="Van de Peer Y."/>
            <person name="Wincker P."/>
        </authorList>
    </citation>
    <scope>NUCLEOTIDE SEQUENCE [LARGE SCALE GENOMIC DNA]</scope>
    <source>
        <strain evidence="4">Ec32 / CCAP1310/4</strain>
    </source>
</reference>
<dbReference type="InterPro" id="IPR029059">
    <property type="entry name" value="AB_hydrolase_5"/>
</dbReference>
<dbReference type="EMBL" id="FN648486">
    <property type="protein sequence ID" value="CBJ25549.1"/>
    <property type="molecule type" value="Genomic_DNA"/>
</dbReference>
<evidence type="ECO:0000313" key="3">
    <source>
        <dbReference type="EMBL" id="CBJ25549.1"/>
    </source>
</evidence>
<sequence length="311" mass="34801">MFDDAWFVFKDYLVWCKRRTALLFYSSVFWCMVPFMFGKAMIHHARGKGWFADPRGKPPLLTYGRDLVEFAMKFTLLRSKPATDLAYEATKSVAISTQGDGIMVKMTDDYMEFQPKEGKGDGKVGVIIVPGGLVSPFAYSILARSLAQRGYPTFVLRLPFNLAFYGWTTSGKIIKRTQTEDAPKPPTKWVLVGHSMGTLGVELFTEARPECVNGVVYMGGGNKPTGKIANLDLPSLVIRGSRDPFTPEKDMQKAVDKWPKGTETCIVEGGNHRGFASYGRQPLDWEATISPDEQMRIVLEALTEFIERKVA</sequence>
<organism evidence="3 4">
    <name type="scientific">Ectocarpus siliculosus</name>
    <name type="common">Brown alga</name>
    <name type="synonym">Conferva siliculosa</name>
    <dbReference type="NCBI Taxonomy" id="2880"/>
    <lineage>
        <taxon>Eukaryota</taxon>
        <taxon>Sar</taxon>
        <taxon>Stramenopiles</taxon>
        <taxon>Ochrophyta</taxon>
        <taxon>PX clade</taxon>
        <taxon>Phaeophyceae</taxon>
        <taxon>Ectocarpales</taxon>
        <taxon>Ectocarpaceae</taxon>
        <taxon>Ectocarpus</taxon>
    </lineage>
</organism>
<keyword evidence="1" id="KW-1133">Transmembrane helix</keyword>
<dbReference type="OrthoDB" id="2148812at2759"/>
<dbReference type="Gene3D" id="3.40.50.1820">
    <property type="entry name" value="alpha/beta hydrolase"/>
    <property type="match status" value="2"/>
</dbReference>
<keyword evidence="1" id="KW-0812">Transmembrane</keyword>
<dbReference type="eggNOG" id="ENOG502SYKF">
    <property type="taxonomic scope" value="Eukaryota"/>
</dbReference>
<evidence type="ECO:0000256" key="1">
    <source>
        <dbReference type="SAM" id="Phobius"/>
    </source>
</evidence>
<dbReference type="Pfam" id="PF12695">
    <property type="entry name" value="Abhydrolase_5"/>
    <property type="match status" value="1"/>
</dbReference>
<keyword evidence="4" id="KW-1185">Reference proteome</keyword>
<gene>
    <name evidence="3" type="ORF">Esi_0003_0197</name>
</gene>
<feature type="transmembrane region" description="Helical" evidence="1">
    <location>
        <begin position="20"/>
        <end position="38"/>
    </location>
</feature>
<keyword evidence="1" id="KW-0472">Membrane</keyword>
<dbReference type="GO" id="GO:0016787">
    <property type="term" value="F:hydrolase activity"/>
    <property type="evidence" value="ECO:0007669"/>
    <property type="project" value="InterPro"/>
</dbReference>
<proteinExistence type="predicted"/>
<evidence type="ECO:0000259" key="2">
    <source>
        <dbReference type="Pfam" id="PF12695"/>
    </source>
</evidence>
<dbReference type="SUPFAM" id="SSF53474">
    <property type="entry name" value="alpha/beta-Hydrolases"/>
    <property type="match status" value="1"/>
</dbReference>
<name>D7FW29_ECTSI</name>
<dbReference type="InParanoid" id="D7FW29"/>
<dbReference type="Proteomes" id="UP000002630">
    <property type="component" value="Linkage Group LG02"/>
</dbReference>
<evidence type="ECO:0000313" key="4">
    <source>
        <dbReference type="Proteomes" id="UP000002630"/>
    </source>
</evidence>
<protein>
    <recommendedName>
        <fullName evidence="2">Alpha/beta hydrolase fold-5 domain-containing protein</fullName>
    </recommendedName>
</protein>
<dbReference type="AlphaFoldDB" id="D7FW29"/>
<accession>D7FW29</accession>